<proteinExistence type="predicted"/>
<feature type="compositionally biased region" description="Pro residues" evidence="1">
    <location>
        <begin position="104"/>
        <end position="121"/>
    </location>
</feature>
<feature type="region of interest" description="Disordered" evidence="1">
    <location>
        <begin position="93"/>
        <end position="241"/>
    </location>
</feature>
<dbReference type="AlphaFoldDB" id="A0A0U0W287"/>
<dbReference type="EMBL" id="CSTD01000001">
    <property type="protein sequence ID" value="CPR04261.1"/>
    <property type="molecule type" value="Genomic_DNA"/>
</dbReference>
<gene>
    <name evidence="2" type="ORF">BN971_00404</name>
</gene>
<evidence type="ECO:0000313" key="2">
    <source>
        <dbReference type="EMBL" id="CPR04261.1"/>
    </source>
</evidence>
<dbReference type="Proteomes" id="UP000198875">
    <property type="component" value="Unassembled WGS sequence"/>
</dbReference>
<organism evidence="2 3">
    <name type="scientific">Mycobacterium bohemicum DSM 44277</name>
    <dbReference type="NCBI Taxonomy" id="1236609"/>
    <lineage>
        <taxon>Bacteria</taxon>
        <taxon>Bacillati</taxon>
        <taxon>Actinomycetota</taxon>
        <taxon>Actinomycetes</taxon>
        <taxon>Mycobacteriales</taxon>
        <taxon>Mycobacteriaceae</taxon>
        <taxon>Mycobacterium</taxon>
    </lineage>
</organism>
<evidence type="ECO:0000256" key="1">
    <source>
        <dbReference type="SAM" id="MobiDB-lite"/>
    </source>
</evidence>
<reference evidence="2 3" key="1">
    <citation type="submission" date="2015-03" db="EMBL/GenBank/DDBJ databases">
        <authorList>
            <person name="Murphy D."/>
        </authorList>
    </citation>
    <scope>NUCLEOTIDE SEQUENCE [LARGE SCALE GENOMIC DNA]</scope>
    <source>
        <strain evidence="2 3">DSM 44277</strain>
    </source>
</reference>
<feature type="compositionally biased region" description="Low complexity" evidence="1">
    <location>
        <begin position="172"/>
        <end position="201"/>
    </location>
</feature>
<feature type="region of interest" description="Disordered" evidence="1">
    <location>
        <begin position="1"/>
        <end position="43"/>
    </location>
</feature>
<dbReference type="Pfam" id="PF10888">
    <property type="entry name" value="DUF2742"/>
    <property type="match status" value="1"/>
</dbReference>
<protein>
    <submittedName>
        <fullName evidence="2">Uncharacterized protein</fullName>
    </submittedName>
</protein>
<evidence type="ECO:0000313" key="3">
    <source>
        <dbReference type="Proteomes" id="UP000198875"/>
    </source>
</evidence>
<sequence length="263" mass="27789">MTRTLWPPGDDEGRSSPRPATAFNTDAASRQEDSPASHSSGQVVSWRHVHDFVAPFLADVDSWPMVGSGAWCSSSPTTCGSGRPCLTRRSIGHSASRATNRHTPMPPRRFPPPPTGGPPAPRCTDATPAPASHGGRPMTTYHLSEPPDDQLEEHAVGEWGGTPPPWQLNGQTTPSATATWAPNTAPATAASPGADATPTAANSAPHHDTTPTRPRPHRPLRPQPLTTPATPHFFGGRPPDCSQVFDLPTNGENGRFLVGLVMA</sequence>
<name>A0A0U0W287_MYCBE</name>
<accession>A0A0U0W287</accession>
<dbReference type="InterPro" id="IPR024384">
    <property type="entry name" value="DUF2742"/>
</dbReference>